<evidence type="ECO:0000313" key="1">
    <source>
        <dbReference type="EMBL" id="TCD14430.1"/>
    </source>
</evidence>
<evidence type="ECO:0000313" key="2">
    <source>
        <dbReference type="Proteomes" id="UP000291301"/>
    </source>
</evidence>
<name>A0A4R0PB08_9HYPH</name>
<reference evidence="1 2" key="1">
    <citation type="journal article" date="2015" name="Antonie Van Leeuwenhoek">
        <title>Oricola cellulosilytica gen. nov., sp. nov., a cellulose-degrading bacterium of the family Phyllobacteriaceae isolated from surface seashore water, and emended descriptions of Mesorhizobium loti and Phyllobacterium myrsinacearum.</title>
        <authorList>
            <person name="Hameed A."/>
            <person name="Shahina M."/>
            <person name="Lai W.A."/>
            <person name="Lin S.Y."/>
            <person name="Young L.S."/>
            <person name="Liu Y.C."/>
            <person name="Hsu Y.H."/>
            <person name="Young C.C."/>
        </authorList>
    </citation>
    <scope>NUCLEOTIDE SEQUENCE [LARGE SCALE GENOMIC DNA]</scope>
    <source>
        <strain evidence="1 2">KCTC 52183</strain>
    </source>
</reference>
<dbReference type="PROSITE" id="PS51257">
    <property type="entry name" value="PROKAR_LIPOPROTEIN"/>
    <property type="match status" value="1"/>
</dbReference>
<dbReference type="EMBL" id="SJST01000003">
    <property type="protein sequence ID" value="TCD14430.1"/>
    <property type="molecule type" value="Genomic_DNA"/>
</dbReference>
<accession>A0A4R0PB08</accession>
<dbReference type="RefSeq" id="WP_131568445.1">
    <property type="nucleotide sequence ID" value="NZ_JAINFK010000002.1"/>
</dbReference>
<gene>
    <name evidence="1" type="ORF">E0D97_10215</name>
</gene>
<keyword evidence="2" id="KW-1185">Reference proteome</keyword>
<organism evidence="1 2">
    <name type="scientific">Oricola cellulosilytica</name>
    <dbReference type="NCBI Taxonomy" id="1429082"/>
    <lineage>
        <taxon>Bacteria</taxon>
        <taxon>Pseudomonadati</taxon>
        <taxon>Pseudomonadota</taxon>
        <taxon>Alphaproteobacteria</taxon>
        <taxon>Hyphomicrobiales</taxon>
        <taxon>Ahrensiaceae</taxon>
        <taxon>Oricola</taxon>
    </lineage>
</organism>
<sequence length="119" mass="12379">MTKCQTKGPNPVGGSAAATAAIAVVLLAGCVQVPNTATEIDTFKAQNALVERVSSDARAREAASAAQSRERERRRVFVRELCYAAARDIRDRTAAIAVLVEDMHAEYGSPGGGGGEGSC</sequence>
<comment type="caution">
    <text evidence="1">The sequence shown here is derived from an EMBL/GenBank/DDBJ whole genome shotgun (WGS) entry which is preliminary data.</text>
</comment>
<proteinExistence type="predicted"/>
<protein>
    <submittedName>
        <fullName evidence="1">Uncharacterized protein</fullName>
    </submittedName>
</protein>
<dbReference type="AlphaFoldDB" id="A0A4R0PB08"/>
<dbReference type="Proteomes" id="UP000291301">
    <property type="component" value="Unassembled WGS sequence"/>
</dbReference>